<protein>
    <recommendedName>
        <fullName evidence="3">Type 4 fimbrial biogenesis protein PilX N-terminal domain-containing protein</fullName>
    </recommendedName>
</protein>
<dbReference type="Proteomes" id="UP000178681">
    <property type="component" value="Unassembled WGS sequence"/>
</dbReference>
<evidence type="ECO:0000313" key="1">
    <source>
        <dbReference type="EMBL" id="OGG07385.1"/>
    </source>
</evidence>
<accession>A0A1F5Z4U8</accession>
<dbReference type="EMBL" id="MFJG01000007">
    <property type="protein sequence ID" value="OGG07385.1"/>
    <property type="molecule type" value="Genomic_DNA"/>
</dbReference>
<dbReference type="AlphaFoldDB" id="A0A1F5Z4U8"/>
<organism evidence="1 2">
    <name type="scientific">Candidatus Gottesmanbacteria bacterium RIFCSPHIGHO2_01_FULL_42_12</name>
    <dbReference type="NCBI Taxonomy" id="1798377"/>
    <lineage>
        <taxon>Bacteria</taxon>
        <taxon>Candidatus Gottesmaniibacteriota</taxon>
    </lineage>
</organism>
<sequence>MLYAAILSVILIVVTNIFLSIVDLQLESQSTSGLAQDGRYVLSRFNYDLRRASVINSPTLGGSSSTLTVTIDGVPYLYLINTDSNLGLTIGSSPEVIMNSYGTKVSDLMFTHLGNGTGEEDLVRIKYTVTSRTIRQEGVESRTYESTVGLRTN</sequence>
<comment type="caution">
    <text evidence="1">The sequence shown here is derived from an EMBL/GenBank/DDBJ whole genome shotgun (WGS) entry which is preliminary data.</text>
</comment>
<proteinExistence type="predicted"/>
<evidence type="ECO:0000313" key="2">
    <source>
        <dbReference type="Proteomes" id="UP000178681"/>
    </source>
</evidence>
<name>A0A1F5Z4U8_9BACT</name>
<evidence type="ECO:0008006" key="3">
    <source>
        <dbReference type="Google" id="ProtNLM"/>
    </source>
</evidence>
<reference evidence="1 2" key="1">
    <citation type="journal article" date="2016" name="Nat. Commun.">
        <title>Thousands of microbial genomes shed light on interconnected biogeochemical processes in an aquifer system.</title>
        <authorList>
            <person name="Anantharaman K."/>
            <person name="Brown C.T."/>
            <person name="Hug L.A."/>
            <person name="Sharon I."/>
            <person name="Castelle C.J."/>
            <person name="Probst A.J."/>
            <person name="Thomas B.C."/>
            <person name="Singh A."/>
            <person name="Wilkins M.J."/>
            <person name="Karaoz U."/>
            <person name="Brodie E.L."/>
            <person name="Williams K.H."/>
            <person name="Hubbard S.S."/>
            <person name="Banfield J.F."/>
        </authorList>
    </citation>
    <scope>NUCLEOTIDE SEQUENCE [LARGE SCALE GENOMIC DNA]</scope>
</reference>
<gene>
    <name evidence="1" type="ORF">A2872_03635</name>
</gene>
<dbReference type="STRING" id="1798377.A2872_03635"/>